<dbReference type="InterPro" id="IPR011989">
    <property type="entry name" value="ARM-like"/>
</dbReference>
<reference evidence="2 3" key="1">
    <citation type="submission" date="2019-03" db="EMBL/GenBank/DDBJ databases">
        <title>Single cell metagenomics reveals metabolic interactions within the superorganism composed of flagellate Streblomastix strix and complex community of Bacteroidetes bacteria on its surface.</title>
        <authorList>
            <person name="Treitli S.C."/>
            <person name="Kolisko M."/>
            <person name="Husnik F."/>
            <person name="Keeling P."/>
            <person name="Hampl V."/>
        </authorList>
    </citation>
    <scope>NUCLEOTIDE SEQUENCE [LARGE SCALE GENOMIC DNA]</scope>
    <source>
        <strain evidence="2">ST1C</strain>
    </source>
</reference>
<comment type="caution">
    <text evidence="2">The sequence shown here is derived from an EMBL/GenBank/DDBJ whole genome shotgun (WGS) entry which is preliminary data.</text>
</comment>
<gene>
    <name evidence="2" type="ORF">EZS28_007321</name>
</gene>
<sequence length="474" mass="54579">MSSDNELVDNQKEDNSPRIEFHNEKEEDNSPRIEFHNEKEEDNSPRIESHNEKEDDISPRIEFHNEKEDDISPRIESHNEKEDDISPWIEFHNEKEDDISPQPEQANSTLQSNMESADPTMIPAIQILDIQQQIANTPTSTEPITLEHFQSLIKQIDQLIESESSLKSILMKFTEVLQGYRYVQTADQSQITDELREFGRKISIKVIRVTHNNIKSVEDINSCIESGLVYELIDIVRRKPQAEFTKELIELIWQISQQGSSEHTHSMYGMQAIQLLFQMVSSSGRYIVIHILKTITNIVKKGWKQVKVQDSNNNNISIHQSPLNISPSITHSQSKSSSFSSLPSELQNLLLVQHPYLNQLEQSGLIRNIILVVLRNKDIHAYEKKKTCEFLDSLYLEGIKLPTNLQRNIIADLYIQAISGKTGLRNQRIESRNHDNENEGEMNNAHALQALSFLAHNSGMIYMHQITIVLIIFQ</sequence>
<evidence type="ECO:0000313" key="2">
    <source>
        <dbReference type="EMBL" id="KAA6397156.1"/>
    </source>
</evidence>
<evidence type="ECO:0000313" key="3">
    <source>
        <dbReference type="Proteomes" id="UP000324800"/>
    </source>
</evidence>
<name>A0A5J4WRH3_9EUKA</name>
<dbReference type="AlphaFoldDB" id="A0A5J4WRH3"/>
<protein>
    <submittedName>
        <fullName evidence="2">Uncharacterized protein</fullName>
    </submittedName>
</protein>
<dbReference type="SUPFAM" id="SSF48371">
    <property type="entry name" value="ARM repeat"/>
    <property type="match status" value="1"/>
</dbReference>
<evidence type="ECO:0000256" key="1">
    <source>
        <dbReference type="SAM" id="MobiDB-lite"/>
    </source>
</evidence>
<dbReference type="InterPro" id="IPR016024">
    <property type="entry name" value="ARM-type_fold"/>
</dbReference>
<dbReference type="Gene3D" id="1.25.10.10">
    <property type="entry name" value="Leucine-rich Repeat Variant"/>
    <property type="match status" value="1"/>
</dbReference>
<feature type="compositionally biased region" description="Basic and acidic residues" evidence="1">
    <location>
        <begin position="9"/>
        <end position="81"/>
    </location>
</feature>
<feature type="compositionally biased region" description="Polar residues" evidence="1">
    <location>
        <begin position="102"/>
        <end position="114"/>
    </location>
</feature>
<feature type="region of interest" description="Disordered" evidence="1">
    <location>
        <begin position="95"/>
        <end position="114"/>
    </location>
</feature>
<dbReference type="Proteomes" id="UP000324800">
    <property type="component" value="Unassembled WGS sequence"/>
</dbReference>
<feature type="region of interest" description="Disordered" evidence="1">
    <location>
        <begin position="1"/>
        <end position="85"/>
    </location>
</feature>
<dbReference type="EMBL" id="SNRW01001246">
    <property type="protein sequence ID" value="KAA6397156.1"/>
    <property type="molecule type" value="Genomic_DNA"/>
</dbReference>
<organism evidence="2 3">
    <name type="scientific">Streblomastix strix</name>
    <dbReference type="NCBI Taxonomy" id="222440"/>
    <lineage>
        <taxon>Eukaryota</taxon>
        <taxon>Metamonada</taxon>
        <taxon>Preaxostyla</taxon>
        <taxon>Oxymonadida</taxon>
        <taxon>Streblomastigidae</taxon>
        <taxon>Streblomastix</taxon>
    </lineage>
</organism>
<proteinExistence type="predicted"/>
<accession>A0A5J4WRH3</accession>